<dbReference type="EMBL" id="BPLQ01007449">
    <property type="protein sequence ID" value="GIY30187.1"/>
    <property type="molecule type" value="Genomic_DNA"/>
</dbReference>
<evidence type="ECO:0000313" key="2">
    <source>
        <dbReference type="Proteomes" id="UP001054837"/>
    </source>
</evidence>
<protein>
    <submittedName>
        <fullName evidence="1">Uncharacterized protein</fullName>
    </submittedName>
</protein>
<reference evidence="1 2" key="1">
    <citation type="submission" date="2021-06" db="EMBL/GenBank/DDBJ databases">
        <title>Caerostris darwini draft genome.</title>
        <authorList>
            <person name="Kono N."/>
            <person name="Arakawa K."/>
        </authorList>
    </citation>
    <scope>NUCLEOTIDE SEQUENCE [LARGE SCALE GENOMIC DNA]</scope>
</reference>
<comment type="caution">
    <text evidence="1">The sequence shown here is derived from an EMBL/GenBank/DDBJ whole genome shotgun (WGS) entry which is preliminary data.</text>
</comment>
<accession>A0AAV4S9I1</accession>
<name>A0AAV4S9I1_9ARAC</name>
<dbReference type="AlphaFoldDB" id="A0AAV4S9I1"/>
<evidence type="ECO:0000313" key="1">
    <source>
        <dbReference type="EMBL" id="GIY30187.1"/>
    </source>
</evidence>
<organism evidence="1 2">
    <name type="scientific">Caerostris darwini</name>
    <dbReference type="NCBI Taxonomy" id="1538125"/>
    <lineage>
        <taxon>Eukaryota</taxon>
        <taxon>Metazoa</taxon>
        <taxon>Ecdysozoa</taxon>
        <taxon>Arthropoda</taxon>
        <taxon>Chelicerata</taxon>
        <taxon>Arachnida</taxon>
        <taxon>Araneae</taxon>
        <taxon>Araneomorphae</taxon>
        <taxon>Entelegynae</taxon>
        <taxon>Araneoidea</taxon>
        <taxon>Araneidae</taxon>
        <taxon>Caerostris</taxon>
    </lineage>
</organism>
<proteinExistence type="predicted"/>
<sequence>MQEAPLSKKIPRDYALGTRVITRHIDQFWVLLRFTTAPPSMSLSKTPIGKFGTFFVYSRRLTLVVGQGMRLPSKPERSLSRGTCCHTKRNFRKPFHSKKHKQTNAGATLNERIKGDRRRYDELDRLSSGEKEKIRLLVGNLVMQEGSKKIPRDYALDTRVITRHIDQGFRFWVLLRFISAPASMSLSKTLSGKFGALFVYS</sequence>
<dbReference type="Proteomes" id="UP001054837">
    <property type="component" value="Unassembled WGS sequence"/>
</dbReference>
<gene>
    <name evidence="1" type="ORF">CDAR_379131</name>
</gene>
<keyword evidence="2" id="KW-1185">Reference proteome</keyword>